<name>A0ABQ4SWE8_9HYPH</name>
<dbReference type="Pfam" id="PF07681">
    <property type="entry name" value="DoxX"/>
    <property type="match status" value="1"/>
</dbReference>
<comment type="similarity">
    <text evidence="2">Belongs to the DoxX family.</text>
</comment>
<reference evidence="8" key="1">
    <citation type="journal article" date="2021" name="Front. Microbiol.">
        <title>Comprehensive Comparative Genomics and Phenotyping of Methylobacterium Species.</title>
        <authorList>
            <person name="Alessa O."/>
            <person name="Ogura Y."/>
            <person name="Fujitani Y."/>
            <person name="Takami H."/>
            <person name="Hayashi T."/>
            <person name="Sahin N."/>
            <person name="Tani A."/>
        </authorList>
    </citation>
    <scope>NUCLEOTIDE SEQUENCE</scope>
    <source>
        <strain evidence="8">LMG 23639</strain>
    </source>
</reference>
<accession>A0ABQ4SWE8</accession>
<keyword evidence="5 7" id="KW-1133">Transmembrane helix</keyword>
<dbReference type="InterPro" id="IPR032808">
    <property type="entry name" value="DoxX"/>
</dbReference>
<evidence type="ECO:0000256" key="2">
    <source>
        <dbReference type="ARBA" id="ARBA00006679"/>
    </source>
</evidence>
<dbReference type="EMBL" id="BPQR01000046">
    <property type="protein sequence ID" value="GJE07517.1"/>
    <property type="molecule type" value="Genomic_DNA"/>
</dbReference>
<keyword evidence="3" id="KW-1003">Cell membrane</keyword>
<protein>
    <recommendedName>
        <fullName evidence="10">DoxX family protein</fullName>
    </recommendedName>
</protein>
<dbReference type="InterPro" id="IPR051907">
    <property type="entry name" value="DoxX-like_oxidoreductase"/>
</dbReference>
<keyword evidence="6 7" id="KW-0472">Membrane</keyword>
<evidence type="ECO:0000256" key="1">
    <source>
        <dbReference type="ARBA" id="ARBA00004651"/>
    </source>
</evidence>
<evidence type="ECO:0000256" key="3">
    <source>
        <dbReference type="ARBA" id="ARBA00022475"/>
    </source>
</evidence>
<evidence type="ECO:0000313" key="9">
    <source>
        <dbReference type="Proteomes" id="UP001055102"/>
    </source>
</evidence>
<dbReference type="PANTHER" id="PTHR33452:SF4">
    <property type="entry name" value="BLL4328 PROTEIN"/>
    <property type="match status" value="1"/>
</dbReference>
<feature type="transmembrane region" description="Helical" evidence="7">
    <location>
        <begin position="73"/>
        <end position="91"/>
    </location>
</feature>
<reference evidence="8" key="2">
    <citation type="submission" date="2021-08" db="EMBL/GenBank/DDBJ databases">
        <authorList>
            <person name="Tani A."/>
            <person name="Ola A."/>
            <person name="Ogura Y."/>
            <person name="Katsura K."/>
            <person name="Hayashi T."/>
        </authorList>
    </citation>
    <scope>NUCLEOTIDE SEQUENCE</scope>
    <source>
        <strain evidence="8">LMG 23639</strain>
    </source>
</reference>
<sequence length="131" mass="13883">MALPRLSGYAPIALALLRVVSGLLFLEHGTQKLLNFPPRSMPAPELLSLLGVQGVIEIVGGVLIILGLFTRPTAFLLSGNMAVAYFMAHGSKNFFPAVNGGDAAILFCFVFLYLAAAGPGAYSLDGRGRRF</sequence>
<dbReference type="Proteomes" id="UP001055102">
    <property type="component" value="Unassembled WGS sequence"/>
</dbReference>
<evidence type="ECO:0000256" key="4">
    <source>
        <dbReference type="ARBA" id="ARBA00022692"/>
    </source>
</evidence>
<feature type="transmembrane region" description="Helical" evidence="7">
    <location>
        <begin position="46"/>
        <end position="66"/>
    </location>
</feature>
<evidence type="ECO:0000256" key="7">
    <source>
        <dbReference type="SAM" id="Phobius"/>
    </source>
</evidence>
<dbReference type="PANTHER" id="PTHR33452">
    <property type="entry name" value="OXIDOREDUCTASE CATD-RELATED"/>
    <property type="match status" value="1"/>
</dbReference>
<evidence type="ECO:0000256" key="5">
    <source>
        <dbReference type="ARBA" id="ARBA00022989"/>
    </source>
</evidence>
<evidence type="ECO:0000256" key="6">
    <source>
        <dbReference type="ARBA" id="ARBA00023136"/>
    </source>
</evidence>
<keyword evidence="4 7" id="KW-0812">Transmembrane</keyword>
<evidence type="ECO:0008006" key="10">
    <source>
        <dbReference type="Google" id="ProtNLM"/>
    </source>
</evidence>
<gene>
    <name evidence="8" type="ORF">AOPFMNJM_2846</name>
</gene>
<feature type="transmembrane region" description="Helical" evidence="7">
    <location>
        <begin position="103"/>
        <end position="124"/>
    </location>
</feature>
<evidence type="ECO:0000313" key="8">
    <source>
        <dbReference type="EMBL" id="GJE07517.1"/>
    </source>
</evidence>
<proteinExistence type="inferred from homology"/>
<dbReference type="RefSeq" id="WP_238276723.1">
    <property type="nucleotide sequence ID" value="NZ_BPQR01000046.1"/>
</dbReference>
<organism evidence="8 9">
    <name type="scientific">Methylobacterium jeotgali</name>
    <dbReference type="NCBI Taxonomy" id="381630"/>
    <lineage>
        <taxon>Bacteria</taxon>
        <taxon>Pseudomonadati</taxon>
        <taxon>Pseudomonadota</taxon>
        <taxon>Alphaproteobacteria</taxon>
        <taxon>Hyphomicrobiales</taxon>
        <taxon>Methylobacteriaceae</taxon>
        <taxon>Methylobacterium</taxon>
    </lineage>
</organism>
<keyword evidence="9" id="KW-1185">Reference proteome</keyword>
<comment type="subcellular location">
    <subcellularLocation>
        <location evidence="1">Cell membrane</location>
        <topology evidence="1">Multi-pass membrane protein</topology>
    </subcellularLocation>
</comment>
<comment type="caution">
    <text evidence="8">The sequence shown here is derived from an EMBL/GenBank/DDBJ whole genome shotgun (WGS) entry which is preliminary data.</text>
</comment>